<feature type="non-terminal residue" evidence="1">
    <location>
        <position position="1"/>
    </location>
</feature>
<proteinExistence type="predicted"/>
<protein>
    <submittedName>
        <fullName evidence="1">Uncharacterized protein</fullName>
    </submittedName>
</protein>
<sequence length="97" mass="10485">LLLLEGVGDIDCRLNFDVESLPFLDAGDEPLTYVAGRSAKEVRRLGGASEEKPGILVCHALIFGDEEFPRLVLTGEVPLTPDVTTEPLEPVLNLRGV</sequence>
<evidence type="ECO:0000313" key="2">
    <source>
        <dbReference type="Proteomes" id="UP000265520"/>
    </source>
</evidence>
<accession>A0A392RGN6</accession>
<keyword evidence="2" id="KW-1185">Reference proteome</keyword>
<dbReference type="EMBL" id="LXQA010219101">
    <property type="protein sequence ID" value="MCI34986.1"/>
    <property type="molecule type" value="Genomic_DNA"/>
</dbReference>
<name>A0A392RGN6_9FABA</name>
<organism evidence="1 2">
    <name type="scientific">Trifolium medium</name>
    <dbReference type="NCBI Taxonomy" id="97028"/>
    <lineage>
        <taxon>Eukaryota</taxon>
        <taxon>Viridiplantae</taxon>
        <taxon>Streptophyta</taxon>
        <taxon>Embryophyta</taxon>
        <taxon>Tracheophyta</taxon>
        <taxon>Spermatophyta</taxon>
        <taxon>Magnoliopsida</taxon>
        <taxon>eudicotyledons</taxon>
        <taxon>Gunneridae</taxon>
        <taxon>Pentapetalae</taxon>
        <taxon>rosids</taxon>
        <taxon>fabids</taxon>
        <taxon>Fabales</taxon>
        <taxon>Fabaceae</taxon>
        <taxon>Papilionoideae</taxon>
        <taxon>50 kb inversion clade</taxon>
        <taxon>NPAAA clade</taxon>
        <taxon>Hologalegina</taxon>
        <taxon>IRL clade</taxon>
        <taxon>Trifolieae</taxon>
        <taxon>Trifolium</taxon>
    </lineage>
</organism>
<comment type="caution">
    <text evidence="1">The sequence shown here is derived from an EMBL/GenBank/DDBJ whole genome shotgun (WGS) entry which is preliminary data.</text>
</comment>
<dbReference type="AlphaFoldDB" id="A0A392RGN6"/>
<dbReference type="Proteomes" id="UP000265520">
    <property type="component" value="Unassembled WGS sequence"/>
</dbReference>
<reference evidence="1 2" key="1">
    <citation type="journal article" date="2018" name="Front. Plant Sci.">
        <title>Red Clover (Trifolium pratense) and Zigzag Clover (T. medium) - A Picture of Genomic Similarities and Differences.</title>
        <authorList>
            <person name="Dluhosova J."/>
            <person name="Istvanek J."/>
            <person name="Nedelnik J."/>
            <person name="Repkova J."/>
        </authorList>
    </citation>
    <scope>NUCLEOTIDE SEQUENCE [LARGE SCALE GENOMIC DNA]</scope>
    <source>
        <strain evidence="2">cv. 10/8</strain>
        <tissue evidence="1">Leaf</tissue>
    </source>
</reference>
<evidence type="ECO:0000313" key="1">
    <source>
        <dbReference type="EMBL" id="MCI34986.1"/>
    </source>
</evidence>